<evidence type="ECO:0000313" key="1">
    <source>
        <dbReference type="EMBL" id="KAL3964831.1"/>
    </source>
</evidence>
<dbReference type="EMBL" id="JBGNUJ010000002">
    <property type="protein sequence ID" value="KAL3964831.1"/>
    <property type="molecule type" value="Genomic_DNA"/>
</dbReference>
<proteinExistence type="predicted"/>
<comment type="caution">
    <text evidence="1">The sequence shown here is derived from an EMBL/GenBank/DDBJ whole genome shotgun (WGS) entry which is preliminary data.</text>
</comment>
<evidence type="ECO:0000313" key="2">
    <source>
        <dbReference type="Proteomes" id="UP001638806"/>
    </source>
</evidence>
<sequence length="124" mass="13262">MNPGQGVSSLPALTNLLGSIVRTRTVGSCVLLGLHSVHISTFILESPDRIASVSAHSQTASPNRPSIYSPAFRQPGTPISRSETPPYHVDLDCHEGKAVQIVVENSPACRHLTRASLVLETELL</sequence>
<gene>
    <name evidence="1" type="ORF">ACCO45_001835</name>
</gene>
<reference evidence="1" key="1">
    <citation type="submission" date="2024-12" db="EMBL/GenBank/DDBJ databases">
        <title>Comparative genomics and development of molecular markers within Purpureocillium lilacinum and among Purpureocillium species.</title>
        <authorList>
            <person name="Yeh Z.-Y."/>
            <person name="Ni N.-T."/>
            <person name="Lo P.-H."/>
            <person name="Mushyakhwo K."/>
            <person name="Lin C.-F."/>
            <person name="Nai Y.-S."/>
        </authorList>
    </citation>
    <scope>NUCLEOTIDE SEQUENCE</scope>
    <source>
        <strain evidence="1">NCHU-NPUST-175</strain>
    </source>
</reference>
<name>A0ACC4E849_PURLI</name>
<protein>
    <submittedName>
        <fullName evidence="1">Uncharacterized protein</fullName>
    </submittedName>
</protein>
<accession>A0ACC4E849</accession>
<organism evidence="1 2">
    <name type="scientific">Purpureocillium lilacinum</name>
    <name type="common">Paecilomyces lilacinus</name>
    <dbReference type="NCBI Taxonomy" id="33203"/>
    <lineage>
        <taxon>Eukaryota</taxon>
        <taxon>Fungi</taxon>
        <taxon>Dikarya</taxon>
        <taxon>Ascomycota</taxon>
        <taxon>Pezizomycotina</taxon>
        <taxon>Sordariomycetes</taxon>
        <taxon>Hypocreomycetidae</taxon>
        <taxon>Hypocreales</taxon>
        <taxon>Ophiocordycipitaceae</taxon>
        <taxon>Purpureocillium</taxon>
    </lineage>
</organism>
<keyword evidence="2" id="KW-1185">Reference proteome</keyword>
<dbReference type="Proteomes" id="UP001638806">
    <property type="component" value="Unassembled WGS sequence"/>
</dbReference>